<dbReference type="Gene3D" id="3.40.190.10">
    <property type="entry name" value="Periplasmic binding protein-like II"/>
    <property type="match status" value="2"/>
</dbReference>
<feature type="region of interest" description="Disordered" evidence="1">
    <location>
        <begin position="29"/>
        <end position="58"/>
    </location>
</feature>
<evidence type="ECO:0000313" key="5">
    <source>
        <dbReference type="Proteomes" id="UP000673394"/>
    </source>
</evidence>
<dbReference type="InterPro" id="IPR006059">
    <property type="entry name" value="SBP"/>
</dbReference>
<feature type="signal peptide" evidence="2">
    <location>
        <begin position="1"/>
        <end position="23"/>
    </location>
</feature>
<keyword evidence="2" id="KW-0732">Signal</keyword>
<dbReference type="SUPFAM" id="SSF53850">
    <property type="entry name" value="Periplasmic binding protein-like II"/>
    <property type="match status" value="1"/>
</dbReference>
<gene>
    <name evidence="4" type="ORF">I8J30_26145</name>
</gene>
<evidence type="ECO:0000256" key="1">
    <source>
        <dbReference type="SAM" id="MobiDB-lite"/>
    </source>
</evidence>
<feature type="compositionally biased region" description="Low complexity" evidence="1">
    <location>
        <begin position="29"/>
        <end position="39"/>
    </location>
</feature>
<sequence>MRKHVNRYHLVLLLLLIFSLVAAGCGSSGNNSKTNTTNSESKDSNNGKNEGTETADTSKQDPYNIVMVFPGPEPKDQKLVLDEVNKILTSKINATLEIKSIDWSAWSDKTNLMFASDEPFDLMFSAGWFGFTQQVAKGQFIPLDDLVNEYGQDFLKTIDPAIVNAARVNGKLYGMVANKEFAADKGLILRKDLVDKYKFDLSTVKELADMEPMFKTIKENEPGVTPFITTGGASPSAMILDYGYYDMLGEGPGELVRTGSDLKVINKIEDPKYMEYAKLMRKWYEAGYVNKDAATLQDIGKALGAGKAFAQTGSFKPGSNLDNSRTQGTDLVEIQLATPFTSTTDATSAVLAISRTSKDPARAMQFVNLLYSDKDIMNLLINGIEGKHYVKKSDNVIDFPAGVDAGSSGYPPTRNWMLGNLPLVYLWASEDPQKWEAYAAYNKSAEKSRALGFAFNAEPVKTEIAATSNVEKEFKNVIVTGSVDPEKYIPDFIAKMKEAGMDKIIAEKQKQLDEWAKANQ</sequence>
<dbReference type="InterPro" id="IPR050490">
    <property type="entry name" value="Bact_solute-bd_prot1"/>
</dbReference>
<dbReference type="PANTHER" id="PTHR43649">
    <property type="entry name" value="ARABINOSE-BINDING PROTEIN-RELATED"/>
    <property type="match status" value="1"/>
</dbReference>
<comment type="caution">
    <text evidence="4">The sequence shown here is derived from an EMBL/GenBank/DDBJ whole genome shotgun (WGS) entry which is preliminary data.</text>
</comment>
<evidence type="ECO:0000259" key="3">
    <source>
        <dbReference type="Pfam" id="PF12010"/>
    </source>
</evidence>
<dbReference type="Pfam" id="PF12010">
    <property type="entry name" value="DUF3502"/>
    <property type="match status" value="1"/>
</dbReference>
<dbReference type="RefSeq" id="WP_210663162.1">
    <property type="nucleotide sequence ID" value="NZ_JAGKSP010000015.1"/>
</dbReference>
<dbReference type="Pfam" id="PF01547">
    <property type="entry name" value="SBP_bac_1"/>
    <property type="match status" value="1"/>
</dbReference>
<reference evidence="4 5" key="1">
    <citation type="submission" date="2021-04" db="EMBL/GenBank/DDBJ databases">
        <title>Paenibacillus sp. DLE-14 whole genome sequence.</title>
        <authorList>
            <person name="Ham Y.J."/>
        </authorList>
    </citation>
    <scope>NUCLEOTIDE SEQUENCE [LARGE SCALE GENOMIC DNA]</scope>
    <source>
        <strain evidence="4 5">DLE-14</strain>
    </source>
</reference>
<feature type="domain" description="DUF3502" evidence="3">
    <location>
        <begin position="450"/>
        <end position="517"/>
    </location>
</feature>
<organism evidence="4 5">
    <name type="scientific">Paenibacillus lignilyticus</name>
    <dbReference type="NCBI Taxonomy" id="1172615"/>
    <lineage>
        <taxon>Bacteria</taxon>
        <taxon>Bacillati</taxon>
        <taxon>Bacillota</taxon>
        <taxon>Bacilli</taxon>
        <taxon>Bacillales</taxon>
        <taxon>Paenibacillaceae</taxon>
        <taxon>Paenibacillus</taxon>
    </lineage>
</organism>
<proteinExistence type="predicted"/>
<accession>A0ABS5CK42</accession>
<dbReference type="EMBL" id="JAGKSP010000015">
    <property type="protein sequence ID" value="MBP3966190.1"/>
    <property type="molecule type" value="Genomic_DNA"/>
</dbReference>
<dbReference type="Proteomes" id="UP000673394">
    <property type="component" value="Unassembled WGS sequence"/>
</dbReference>
<keyword evidence="5" id="KW-1185">Reference proteome</keyword>
<protein>
    <submittedName>
        <fullName evidence="4">ABC transporter substrate-binding protein</fullName>
    </submittedName>
</protein>
<dbReference type="InterPro" id="IPR022627">
    <property type="entry name" value="DUF3502"/>
</dbReference>
<feature type="chain" id="PRO_5046897893" evidence="2">
    <location>
        <begin position="24"/>
        <end position="520"/>
    </location>
</feature>
<evidence type="ECO:0000313" key="4">
    <source>
        <dbReference type="EMBL" id="MBP3966190.1"/>
    </source>
</evidence>
<name>A0ABS5CK42_9BACL</name>
<evidence type="ECO:0000256" key="2">
    <source>
        <dbReference type="SAM" id="SignalP"/>
    </source>
</evidence>
<dbReference type="PANTHER" id="PTHR43649:SF17">
    <property type="entry name" value="ABC TRANSPORTER SOLUTE BINDING PROTEIN-SUGAR TRANSPORT"/>
    <property type="match status" value="1"/>
</dbReference>
<feature type="compositionally biased region" description="Polar residues" evidence="1">
    <location>
        <begin position="47"/>
        <end position="58"/>
    </location>
</feature>
<dbReference type="PROSITE" id="PS51257">
    <property type="entry name" value="PROKAR_LIPOPROTEIN"/>
    <property type="match status" value="1"/>
</dbReference>